<evidence type="ECO:0000256" key="1">
    <source>
        <dbReference type="SAM" id="MobiDB-lite"/>
    </source>
</evidence>
<comment type="caution">
    <text evidence="2">The sequence shown here is derived from an EMBL/GenBank/DDBJ whole genome shotgun (WGS) entry which is preliminary data.</text>
</comment>
<dbReference type="EMBL" id="CAUYUJ010002259">
    <property type="protein sequence ID" value="CAK0799971.1"/>
    <property type="molecule type" value="Genomic_DNA"/>
</dbReference>
<proteinExistence type="predicted"/>
<feature type="region of interest" description="Disordered" evidence="1">
    <location>
        <begin position="117"/>
        <end position="138"/>
    </location>
</feature>
<dbReference type="Proteomes" id="UP001189429">
    <property type="component" value="Unassembled WGS sequence"/>
</dbReference>
<evidence type="ECO:0000313" key="2">
    <source>
        <dbReference type="EMBL" id="CAK0799971.1"/>
    </source>
</evidence>
<protein>
    <submittedName>
        <fullName evidence="2">Uncharacterized protein</fullName>
    </submittedName>
</protein>
<reference evidence="2" key="1">
    <citation type="submission" date="2023-10" db="EMBL/GenBank/DDBJ databases">
        <authorList>
            <person name="Chen Y."/>
            <person name="Shah S."/>
            <person name="Dougan E. K."/>
            <person name="Thang M."/>
            <person name="Chan C."/>
        </authorList>
    </citation>
    <scope>NUCLEOTIDE SEQUENCE [LARGE SCALE GENOMIC DNA]</scope>
</reference>
<sequence length="138" mass="14984">MQTGIARSPSRYAPLTRNSSFEDFQEHLHGSSRYSGLCPMPCATGNSSAERPTAQPGDSVQAGCRTSVEGDACYGRVMWAMRTGIVEQPDWYLPLTRSSTFEEFQEHLHGVARHASSCPKPCAAQQRPAGSVEAPPRG</sequence>
<accession>A0ABN9Q2S3</accession>
<evidence type="ECO:0000313" key="3">
    <source>
        <dbReference type="Proteomes" id="UP001189429"/>
    </source>
</evidence>
<organism evidence="2 3">
    <name type="scientific">Prorocentrum cordatum</name>
    <dbReference type="NCBI Taxonomy" id="2364126"/>
    <lineage>
        <taxon>Eukaryota</taxon>
        <taxon>Sar</taxon>
        <taxon>Alveolata</taxon>
        <taxon>Dinophyceae</taxon>
        <taxon>Prorocentrales</taxon>
        <taxon>Prorocentraceae</taxon>
        <taxon>Prorocentrum</taxon>
    </lineage>
</organism>
<gene>
    <name evidence="2" type="ORF">PCOR1329_LOCUS8269</name>
</gene>
<name>A0ABN9Q2S3_9DINO</name>
<keyword evidence="3" id="KW-1185">Reference proteome</keyword>